<dbReference type="EnsemblProtists" id="EKX47956">
    <property type="protein sequence ID" value="EKX47956"/>
    <property type="gene ID" value="GUITHDRAFT_106043"/>
</dbReference>
<organism evidence="2">
    <name type="scientific">Guillardia theta (strain CCMP2712)</name>
    <name type="common">Cryptophyte</name>
    <dbReference type="NCBI Taxonomy" id="905079"/>
    <lineage>
        <taxon>Eukaryota</taxon>
        <taxon>Cryptophyceae</taxon>
        <taxon>Pyrenomonadales</taxon>
        <taxon>Geminigeraceae</taxon>
        <taxon>Guillardia</taxon>
    </lineage>
</organism>
<proteinExistence type="predicted"/>
<name>L1JHI5_GUITC</name>
<dbReference type="EMBL" id="JH992987">
    <property type="protein sequence ID" value="EKX47956.1"/>
    <property type="molecule type" value="Genomic_DNA"/>
</dbReference>
<evidence type="ECO:0000313" key="2">
    <source>
        <dbReference type="EMBL" id="EKX47956.1"/>
    </source>
</evidence>
<dbReference type="AlphaFoldDB" id="L1JHI5"/>
<evidence type="ECO:0008006" key="5">
    <source>
        <dbReference type="Google" id="ProtNLM"/>
    </source>
</evidence>
<evidence type="ECO:0000313" key="3">
    <source>
        <dbReference type="EnsemblProtists" id="EKX47956"/>
    </source>
</evidence>
<dbReference type="HOGENOM" id="CLU_464207_0_0_1"/>
<dbReference type="Proteomes" id="UP000011087">
    <property type="component" value="Unassembled WGS sequence"/>
</dbReference>
<evidence type="ECO:0000313" key="4">
    <source>
        <dbReference type="Proteomes" id="UP000011087"/>
    </source>
</evidence>
<reference evidence="2 4" key="1">
    <citation type="journal article" date="2012" name="Nature">
        <title>Algal genomes reveal evolutionary mosaicism and the fate of nucleomorphs.</title>
        <authorList>
            <consortium name="DOE Joint Genome Institute"/>
            <person name="Curtis B.A."/>
            <person name="Tanifuji G."/>
            <person name="Burki F."/>
            <person name="Gruber A."/>
            <person name="Irimia M."/>
            <person name="Maruyama S."/>
            <person name="Arias M.C."/>
            <person name="Ball S.G."/>
            <person name="Gile G.H."/>
            <person name="Hirakawa Y."/>
            <person name="Hopkins J.F."/>
            <person name="Kuo A."/>
            <person name="Rensing S.A."/>
            <person name="Schmutz J."/>
            <person name="Symeonidi A."/>
            <person name="Elias M."/>
            <person name="Eveleigh R.J."/>
            <person name="Herman E.K."/>
            <person name="Klute M.J."/>
            <person name="Nakayama T."/>
            <person name="Obornik M."/>
            <person name="Reyes-Prieto A."/>
            <person name="Armbrust E.V."/>
            <person name="Aves S.J."/>
            <person name="Beiko R.G."/>
            <person name="Coutinho P."/>
            <person name="Dacks J.B."/>
            <person name="Durnford D.G."/>
            <person name="Fast N.M."/>
            <person name="Green B.R."/>
            <person name="Grisdale C.J."/>
            <person name="Hempel F."/>
            <person name="Henrissat B."/>
            <person name="Hoppner M.P."/>
            <person name="Ishida K."/>
            <person name="Kim E."/>
            <person name="Koreny L."/>
            <person name="Kroth P.G."/>
            <person name="Liu Y."/>
            <person name="Malik S.B."/>
            <person name="Maier U.G."/>
            <person name="McRose D."/>
            <person name="Mock T."/>
            <person name="Neilson J.A."/>
            <person name="Onodera N.T."/>
            <person name="Poole A.M."/>
            <person name="Pritham E.J."/>
            <person name="Richards T.A."/>
            <person name="Rocap G."/>
            <person name="Roy S.W."/>
            <person name="Sarai C."/>
            <person name="Schaack S."/>
            <person name="Shirato S."/>
            <person name="Slamovits C.H."/>
            <person name="Spencer D.F."/>
            <person name="Suzuki S."/>
            <person name="Worden A.Z."/>
            <person name="Zauner S."/>
            <person name="Barry K."/>
            <person name="Bell C."/>
            <person name="Bharti A.K."/>
            <person name="Crow J.A."/>
            <person name="Grimwood J."/>
            <person name="Kramer R."/>
            <person name="Lindquist E."/>
            <person name="Lucas S."/>
            <person name="Salamov A."/>
            <person name="McFadden G.I."/>
            <person name="Lane C.E."/>
            <person name="Keeling P.J."/>
            <person name="Gray M.W."/>
            <person name="Grigoriev I.V."/>
            <person name="Archibald J.M."/>
        </authorList>
    </citation>
    <scope>NUCLEOTIDE SEQUENCE</scope>
    <source>
        <strain evidence="2 4">CCMP2712</strain>
    </source>
</reference>
<reference evidence="3" key="3">
    <citation type="submission" date="2016-03" db="UniProtKB">
        <authorList>
            <consortium name="EnsemblProtists"/>
        </authorList>
    </citation>
    <scope>IDENTIFICATION</scope>
</reference>
<dbReference type="SMART" id="SM01411">
    <property type="entry name" value="Ephrin_rec_like"/>
    <property type="match status" value="1"/>
</dbReference>
<keyword evidence="1" id="KW-0732">Signal</keyword>
<dbReference type="GeneID" id="17304830"/>
<reference evidence="4" key="2">
    <citation type="submission" date="2012-11" db="EMBL/GenBank/DDBJ databases">
        <authorList>
            <person name="Kuo A."/>
            <person name="Curtis B.A."/>
            <person name="Tanifuji G."/>
            <person name="Burki F."/>
            <person name="Gruber A."/>
            <person name="Irimia M."/>
            <person name="Maruyama S."/>
            <person name="Arias M.C."/>
            <person name="Ball S.G."/>
            <person name="Gile G.H."/>
            <person name="Hirakawa Y."/>
            <person name="Hopkins J.F."/>
            <person name="Rensing S.A."/>
            <person name="Schmutz J."/>
            <person name="Symeonidi A."/>
            <person name="Elias M."/>
            <person name="Eveleigh R.J."/>
            <person name="Herman E.K."/>
            <person name="Klute M.J."/>
            <person name="Nakayama T."/>
            <person name="Obornik M."/>
            <person name="Reyes-Prieto A."/>
            <person name="Armbrust E.V."/>
            <person name="Aves S.J."/>
            <person name="Beiko R.G."/>
            <person name="Coutinho P."/>
            <person name="Dacks J.B."/>
            <person name="Durnford D.G."/>
            <person name="Fast N.M."/>
            <person name="Green B.R."/>
            <person name="Grisdale C."/>
            <person name="Hempe F."/>
            <person name="Henrissat B."/>
            <person name="Hoppner M.P."/>
            <person name="Ishida K.-I."/>
            <person name="Kim E."/>
            <person name="Koreny L."/>
            <person name="Kroth P.G."/>
            <person name="Liu Y."/>
            <person name="Malik S.-B."/>
            <person name="Maier U.G."/>
            <person name="McRose D."/>
            <person name="Mock T."/>
            <person name="Neilson J.A."/>
            <person name="Onodera N.T."/>
            <person name="Poole A.M."/>
            <person name="Pritham E.J."/>
            <person name="Richards T.A."/>
            <person name="Rocap G."/>
            <person name="Roy S.W."/>
            <person name="Sarai C."/>
            <person name="Schaack S."/>
            <person name="Shirato S."/>
            <person name="Slamovits C.H."/>
            <person name="Spencer D.F."/>
            <person name="Suzuki S."/>
            <person name="Worden A.Z."/>
            <person name="Zauner S."/>
            <person name="Barry K."/>
            <person name="Bell C."/>
            <person name="Bharti A.K."/>
            <person name="Crow J.A."/>
            <person name="Grimwood J."/>
            <person name="Kramer R."/>
            <person name="Lindquist E."/>
            <person name="Lucas S."/>
            <person name="Salamov A."/>
            <person name="McFadden G.I."/>
            <person name="Lane C.E."/>
            <person name="Keeling P.J."/>
            <person name="Gray M.W."/>
            <person name="Grigoriev I.V."/>
            <person name="Archibald J.M."/>
        </authorList>
    </citation>
    <scope>NUCLEOTIDE SEQUENCE</scope>
    <source>
        <strain evidence="4">CCMP2712</strain>
    </source>
</reference>
<feature type="chain" id="PRO_5008771348" description="Tyrosine-protein kinase ephrin type A/B receptor-like domain-containing protein" evidence="1">
    <location>
        <begin position="31"/>
        <end position="588"/>
    </location>
</feature>
<keyword evidence="4" id="KW-1185">Reference proteome</keyword>
<dbReference type="KEGG" id="gtt:GUITHDRAFT_106043"/>
<evidence type="ECO:0000256" key="1">
    <source>
        <dbReference type="SAM" id="SignalP"/>
    </source>
</evidence>
<dbReference type="PaxDb" id="55529-EKX47956"/>
<gene>
    <name evidence="2" type="ORF">GUITHDRAFT_106043</name>
</gene>
<accession>L1JHI5</accession>
<dbReference type="RefSeq" id="XP_005834936.1">
    <property type="nucleotide sequence ID" value="XM_005834879.1"/>
</dbReference>
<sequence length="588" mass="63372">MMVSERWWRRKTGLLPIVIIISLMLGKCTASNTSTGCESHTILTDTQYFTKVILSSTQNILSRTVSFTFESIINELSRSLPKGYTSGTLAGKTFYLRSFLATNSAVGCQVSELLNLNTIYSSNDTGLETPGCTSCQMNPDFVQYAMVTCDSSCYCSLIRSGRYSAASAGGFGVSIVGAGSGCSGSIVFTNGWSTGSPYTEYLQFGAGSPFACSSYGNYTDLQVRCPPNSAGCESHTILTDTQYFTKIILSSTQNILSRTVSFTFESIINELSRSLPKGYTSGTLAGKTFYLRSFLATNSAVGCRVSELLNLNTIYSSNDTGLETPGCTSCQMNPDFVQYAMVTCDSSCYCSLIRSGRYSAASAGGFGVSIVGAGSGCSGSIVFTNGWSTDTPYTEYLQFGAGSPFTCCEGGFSTFVDRCSARMCHSCPIGLSSPSGHASSPASSPADCTVCARGFYMSAVGCLQCPNQTTTNDTGKTSILDCTAVNMSHVCVLNATWEDIVHTVTRSKQMMQRPTYITGGLGEMMKLDQEEVWVCQFDHTCSQTRRPTNAPLPPNMTDDGFCFIFDEVRQCFKPWGLLSALHLRSRER</sequence>
<protein>
    <recommendedName>
        <fullName evidence="5">Tyrosine-protein kinase ephrin type A/B receptor-like domain-containing protein</fullName>
    </recommendedName>
</protein>
<feature type="signal peptide" evidence="1">
    <location>
        <begin position="1"/>
        <end position="30"/>
    </location>
</feature>